<dbReference type="Gene3D" id="3.40.50.1970">
    <property type="match status" value="1"/>
</dbReference>
<dbReference type="NCBIfam" id="TIGR01162">
    <property type="entry name" value="purE"/>
    <property type="match status" value="1"/>
</dbReference>
<dbReference type="SMART" id="SM01001">
    <property type="entry name" value="AIRC"/>
    <property type="match status" value="1"/>
</dbReference>
<dbReference type="PIRSF" id="PIRSF001338">
    <property type="entry name" value="AIR_carboxylase"/>
    <property type="match status" value="1"/>
</dbReference>
<dbReference type="STRING" id="880072.Desac_0285"/>
<feature type="domain" description="PurE" evidence="6">
    <location>
        <begin position="6"/>
        <end position="157"/>
    </location>
</feature>
<dbReference type="EMBL" id="CP002629">
    <property type="protein sequence ID" value="AEB08176.1"/>
    <property type="molecule type" value="Genomic_DNA"/>
</dbReference>
<dbReference type="PANTHER" id="PTHR23046:SF2">
    <property type="entry name" value="PHOSPHORIBOSYLAMINOIMIDAZOLE CARBOXYLASE"/>
    <property type="match status" value="1"/>
</dbReference>
<feature type="binding site" evidence="3 5">
    <location>
        <position position="17"/>
    </location>
    <ligand>
        <name>substrate</name>
    </ligand>
</feature>
<sequence length="175" mass="18212">MDQHNVQVGIVLGSASDWPEVEPAVQLLHNWGITYEVIVASAHRSPVRVQTYASQAAGRGLQVIIAVAGAAAHLAGVLASETILPVIGVPIASSALHGMDSLLATVQMPAGTPVATMALGAAGAQNAAIFAVQILARQDPALQARLTHYKQELAGKVEESSLHLQDKIAHLKKTV</sequence>
<dbReference type="HAMAP" id="MF_01929">
    <property type="entry name" value="PurE_classI"/>
    <property type="match status" value="1"/>
</dbReference>
<accession>F2NEI6</accession>
<organism evidence="7 8">
    <name type="scientific">Desulfobacca acetoxidans (strain ATCC 700848 / DSM 11109 / ASRB2)</name>
    <dbReference type="NCBI Taxonomy" id="880072"/>
    <lineage>
        <taxon>Bacteria</taxon>
        <taxon>Pseudomonadati</taxon>
        <taxon>Thermodesulfobacteriota</taxon>
        <taxon>Desulfobaccia</taxon>
        <taxon>Desulfobaccales</taxon>
        <taxon>Desulfobaccaceae</taxon>
        <taxon>Desulfobacca</taxon>
    </lineage>
</organism>
<dbReference type="SUPFAM" id="SSF52255">
    <property type="entry name" value="N5-CAIR mutase (phosphoribosylaminoimidazole carboxylase, PurE)"/>
    <property type="match status" value="1"/>
</dbReference>
<dbReference type="RefSeq" id="WP_013705289.1">
    <property type="nucleotide sequence ID" value="NC_015388.1"/>
</dbReference>
<dbReference type="HOGENOM" id="CLU_094982_2_2_7"/>
<dbReference type="KEGG" id="dao:Desac_0285"/>
<dbReference type="AlphaFoldDB" id="F2NEI6"/>
<evidence type="ECO:0000256" key="5">
    <source>
        <dbReference type="PIRSR" id="PIRSR001338-1"/>
    </source>
</evidence>
<evidence type="ECO:0000313" key="8">
    <source>
        <dbReference type="Proteomes" id="UP000000483"/>
    </source>
</evidence>
<dbReference type="EC" id="5.4.99.18" evidence="3 4"/>
<evidence type="ECO:0000256" key="4">
    <source>
        <dbReference type="PIRNR" id="PIRNR001338"/>
    </source>
</evidence>
<reference evidence="7 8" key="1">
    <citation type="journal article" date="2011" name="Stand. Genomic Sci.">
        <title>Complete genome sequence of the acetate-degrading sulfate reducer Desulfobacca acetoxidans type strain (ASRB2).</title>
        <authorList>
            <person name="Goker M."/>
            <person name="Teshima H."/>
            <person name="Lapidus A."/>
            <person name="Nolan M."/>
            <person name="Lucas S."/>
            <person name="Hammon N."/>
            <person name="Deshpande S."/>
            <person name="Cheng J.F."/>
            <person name="Tapia R."/>
            <person name="Han C."/>
            <person name="Goodwin L."/>
            <person name="Pitluck S."/>
            <person name="Huntemann M."/>
            <person name="Liolios K."/>
            <person name="Ivanova N."/>
            <person name="Pagani I."/>
            <person name="Mavromatis K."/>
            <person name="Ovchinikova G."/>
            <person name="Pati A."/>
            <person name="Chen A."/>
            <person name="Palaniappan K."/>
            <person name="Land M."/>
            <person name="Hauser L."/>
            <person name="Brambilla E.M."/>
            <person name="Rohde M."/>
            <person name="Spring S."/>
            <person name="Detter J.C."/>
            <person name="Woyke T."/>
            <person name="Bristow J."/>
            <person name="Eisen J.A."/>
            <person name="Markowitz V."/>
            <person name="Hugenholtz P."/>
            <person name="Kyrpides N.C."/>
            <person name="Klenk H.P."/>
        </authorList>
    </citation>
    <scope>NUCLEOTIDE SEQUENCE [LARGE SCALE GENOMIC DNA]</scope>
    <source>
        <strain evidence="8">ATCC 700848 / DSM 11109 / ASRB2</strain>
    </source>
</reference>
<evidence type="ECO:0000256" key="3">
    <source>
        <dbReference type="HAMAP-Rule" id="MF_01929"/>
    </source>
</evidence>
<dbReference type="InterPro" id="IPR024694">
    <property type="entry name" value="PurE_prokaryotes"/>
</dbReference>
<dbReference type="UniPathway" id="UPA00074">
    <property type="reaction ID" value="UER00943"/>
</dbReference>
<dbReference type="GO" id="GO:0006189">
    <property type="term" value="P:'de novo' IMP biosynthetic process"/>
    <property type="evidence" value="ECO:0007669"/>
    <property type="project" value="UniProtKB-UniRule"/>
</dbReference>
<evidence type="ECO:0000259" key="6">
    <source>
        <dbReference type="SMART" id="SM01001"/>
    </source>
</evidence>
<reference evidence="8" key="2">
    <citation type="submission" date="2011-03" db="EMBL/GenBank/DDBJ databases">
        <title>The complete genome of Desulfobacca acetoxidans DSM 11109.</title>
        <authorList>
            <consortium name="US DOE Joint Genome Institute (JGI-PGF)"/>
            <person name="Lucas S."/>
            <person name="Copeland A."/>
            <person name="Lapidus A."/>
            <person name="Bruce D."/>
            <person name="Goodwin L."/>
            <person name="Pitluck S."/>
            <person name="Peters L."/>
            <person name="Kyrpides N."/>
            <person name="Mavromatis K."/>
            <person name="Ivanova N."/>
            <person name="Ovchinnikova G."/>
            <person name="Teshima H."/>
            <person name="Detter J.C."/>
            <person name="Han C."/>
            <person name="Land M."/>
            <person name="Hauser L."/>
            <person name="Markowitz V."/>
            <person name="Cheng J.-F."/>
            <person name="Hugenholtz P."/>
            <person name="Woyke T."/>
            <person name="Wu D."/>
            <person name="Spring S."/>
            <person name="Schueler E."/>
            <person name="Brambilla E."/>
            <person name="Klenk H.-P."/>
            <person name="Eisen J.A."/>
        </authorList>
    </citation>
    <scope>NUCLEOTIDE SEQUENCE [LARGE SCALE GENOMIC DNA]</scope>
    <source>
        <strain evidence="8">ATCC 700848 / DSM 11109 / ASRB2</strain>
    </source>
</reference>
<dbReference type="PANTHER" id="PTHR23046">
    <property type="entry name" value="PHOSPHORIBOSYLAMINOIMIDAZOLE CARBOXYLASE CATALYTIC SUBUNIT"/>
    <property type="match status" value="1"/>
</dbReference>
<dbReference type="Proteomes" id="UP000000483">
    <property type="component" value="Chromosome"/>
</dbReference>
<comment type="catalytic activity">
    <reaction evidence="3 4">
        <text>5-carboxyamino-1-(5-phospho-D-ribosyl)imidazole + H(+) = 5-amino-1-(5-phospho-D-ribosyl)imidazole-4-carboxylate</text>
        <dbReference type="Rhea" id="RHEA:13193"/>
        <dbReference type="ChEBI" id="CHEBI:15378"/>
        <dbReference type="ChEBI" id="CHEBI:58730"/>
        <dbReference type="ChEBI" id="CHEBI:77657"/>
        <dbReference type="EC" id="5.4.99.18"/>
    </reaction>
</comment>
<keyword evidence="1 3" id="KW-0658">Purine biosynthesis</keyword>
<feature type="binding site" evidence="3 5">
    <location>
        <position position="44"/>
    </location>
    <ligand>
        <name>substrate</name>
    </ligand>
</feature>
<name>F2NEI6_DESAR</name>
<dbReference type="GO" id="GO:0034023">
    <property type="term" value="F:5-(carboxyamino)imidazole ribonucleotide mutase activity"/>
    <property type="evidence" value="ECO:0007669"/>
    <property type="project" value="UniProtKB-UniRule"/>
</dbReference>
<dbReference type="InterPro" id="IPR033747">
    <property type="entry name" value="PurE_ClassI"/>
</dbReference>
<evidence type="ECO:0000256" key="2">
    <source>
        <dbReference type="ARBA" id="ARBA00023235"/>
    </source>
</evidence>
<proteinExistence type="inferred from homology"/>
<gene>
    <name evidence="3" type="primary">purE</name>
    <name evidence="7" type="ordered locus">Desac_0285</name>
</gene>
<dbReference type="Pfam" id="PF00731">
    <property type="entry name" value="AIRC"/>
    <property type="match status" value="1"/>
</dbReference>
<comment type="pathway">
    <text evidence="3 4">Purine metabolism; IMP biosynthesis via de novo pathway; 5-amino-1-(5-phospho-D-ribosyl)imidazole-4-carboxylate from 5-amino-1-(5-phospho-D-ribosyl)imidazole (N5-CAIR route): step 2/2.</text>
</comment>
<comment type="similarity">
    <text evidence="3">Belongs to the AIR carboxylase family. Class I subfamily.</text>
</comment>
<keyword evidence="8" id="KW-1185">Reference proteome</keyword>
<dbReference type="OrthoDB" id="9791908at2"/>
<dbReference type="GO" id="GO:0016829">
    <property type="term" value="F:lyase activity"/>
    <property type="evidence" value="ECO:0007669"/>
    <property type="project" value="UniProtKB-KW"/>
</dbReference>
<dbReference type="eggNOG" id="COG0041">
    <property type="taxonomic scope" value="Bacteria"/>
</dbReference>
<keyword evidence="7" id="KW-0456">Lyase</keyword>
<evidence type="ECO:0000313" key="7">
    <source>
        <dbReference type="EMBL" id="AEB08176.1"/>
    </source>
</evidence>
<feature type="binding site" evidence="3 5">
    <location>
        <position position="14"/>
    </location>
    <ligand>
        <name>substrate</name>
    </ligand>
</feature>
<protein>
    <recommendedName>
        <fullName evidence="3 4">N5-carboxyaminoimidazole ribonucleotide mutase</fullName>
        <shortName evidence="3 4">N5-CAIR mutase</shortName>
        <ecNumber evidence="3 4">5.4.99.18</ecNumber>
    </recommendedName>
    <alternativeName>
        <fullName evidence="3">5-(carboxyamino)imidazole ribonucleotide mutase</fullName>
    </alternativeName>
</protein>
<evidence type="ECO:0000256" key="1">
    <source>
        <dbReference type="ARBA" id="ARBA00022755"/>
    </source>
</evidence>
<keyword evidence="2 3" id="KW-0413">Isomerase</keyword>
<dbReference type="InterPro" id="IPR000031">
    <property type="entry name" value="PurE_dom"/>
</dbReference>
<comment type="function">
    <text evidence="3 4">Catalyzes the conversion of N5-carboxyaminoimidazole ribonucleotide (N5-CAIR) to 4-carboxy-5-aminoimidazole ribonucleotide (CAIR).</text>
</comment>